<sequence length="246" mass="28211">MMPRLTSRIAKAVRLQQISNCPLQADQHKNQQKNKEPVAICRINKCRDSDKVGRVTIISAESVKFILPLRACALTLLPIGFALRSVQAHISMRNCFEICVFTLLKANPMGERVRACGLKGKKPPPMQRDRTSFAFPKTKVVYNCKKIQSSNQAMQLANSYYNILFRILIYFWWNFQQHSLQPIQVASLCKDDITQYGLRWYHKTRGLNRIDRGFNRIRSSSSDCVPLLFLCFFQGVVSGFFVVVEG</sequence>
<protein>
    <submittedName>
        <fullName evidence="2">Uncharacterized protein</fullName>
    </submittedName>
</protein>
<dbReference type="InParanoid" id="A0A1W0VVX9"/>
<dbReference type="AlphaFoldDB" id="A0A1W0VVX9"/>
<keyword evidence="1" id="KW-0812">Transmembrane</keyword>
<name>A0A1W0VVX9_SORBI</name>
<keyword evidence="1" id="KW-1133">Transmembrane helix</keyword>
<organism evidence="2 3">
    <name type="scientific">Sorghum bicolor</name>
    <name type="common">Sorghum</name>
    <name type="synonym">Sorghum vulgare</name>
    <dbReference type="NCBI Taxonomy" id="4558"/>
    <lineage>
        <taxon>Eukaryota</taxon>
        <taxon>Viridiplantae</taxon>
        <taxon>Streptophyta</taxon>
        <taxon>Embryophyta</taxon>
        <taxon>Tracheophyta</taxon>
        <taxon>Spermatophyta</taxon>
        <taxon>Magnoliopsida</taxon>
        <taxon>Liliopsida</taxon>
        <taxon>Poales</taxon>
        <taxon>Poaceae</taxon>
        <taxon>PACMAD clade</taxon>
        <taxon>Panicoideae</taxon>
        <taxon>Andropogonodae</taxon>
        <taxon>Andropogoneae</taxon>
        <taxon>Sorghinae</taxon>
        <taxon>Sorghum</taxon>
    </lineage>
</organism>
<accession>A0A1W0VVX9</accession>
<reference evidence="2 3" key="1">
    <citation type="journal article" date="2009" name="Nature">
        <title>The Sorghum bicolor genome and the diversification of grasses.</title>
        <authorList>
            <person name="Paterson A.H."/>
            <person name="Bowers J.E."/>
            <person name="Bruggmann R."/>
            <person name="Dubchak I."/>
            <person name="Grimwood J."/>
            <person name="Gundlach H."/>
            <person name="Haberer G."/>
            <person name="Hellsten U."/>
            <person name="Mitros T."/>
            <person name="Poliakov A."/>
            <person name="Schmutz J."/>
            <person name="Spannagl M."/>
            <person name="Tang H."/>
            <person name="Wang X."/>
            <person name="Wicker T."/>
            <person name="Bharti A.K."/>
            <person name="Chapman J."/>
            <person name="Feltus F.A."/>
            <person name="Gowik U."/>
            <person name="Grigoriev I.V."/>
            <person name="Lyons E."/>
            <person name="Maher C.A."/>
            <person name="Martis M."/>
            <person name="Narechania A."/>
            <person name="Otillar R.P."/>
            <person name="Penning B.W."/>
            <person name="Salamov A.A."/>
            <person name="Wang Y."/>
            <person name="Zhang L."/>
            <person name="Carpita N.C."/>
            <person name="Freeling M."/>
            <person name="Gingle A.R."/>
            <person name="Hash C.T."/>
            <person name="Keller B."/>
            <person name="Klein P."/>
            <person name="Kresovich S."/>
            <person name="McCann M.C."/>
            <person name="Ming R."/>
            <person name="Peterson D.G."/>
            <person name="Mehboob-ur-Rahman"/>
            <person name="Ware D."/>
            <person name="Westhoff P."/>
            <person name="Mayer K.F."/>
            <person name="Messing J."/>
            <person name="Rokhsar D.S."/>
        </authorList>
    </citation>
    <scope>NUCLEOTIDE SEQUENCE [LARGE SCALE GENOMIC DNA]</scope>
    <source>
        <strain evidence="3">cv. BTx623</strain>
    </source>
</reference>
<dbReference type="Proteomes" id="UP000000768">
    <property type="component" value="Chromosome 3"/>
</dbReference>
<dbReference type="Gramene" id="OQU86297">
    <property type="protein sequence ID" value="OQU86297"/>
    <property type="gene ID" value="SORBI_3003G068150"/>
</dbReference>
<keyword evidence="1" id="KW-0472">Membrane</keyword>
<reference evidence="3" key="2">
    <citation type="journal article" date="2018" name="Plant J.">
        <title>The Sorghum bicolor reference genome: improved assembly, gene annotations, a transcriptome atlas, and signatures of genome organization.</title>
        <authorList>
            <person name="McCormick R.F."/>
            <person name="Truong S.K."/>
            <person name="Sreedasyam A."/>
            <person name="Jenkins J."/>
            <person name="Shu S."/>
            <person name="Sims D."/>
            <person name="Kennedy M."/>
            <person name="Amirebrahimi M."/>
            <person name="Weers B.D."/>
            <person name="McKinley B."/>
            <person name="Mattison A."/>
            <person name="Morishige D.T."/>
            <person name="Grimwood J."/>
            <person name="Schmutz J."/>
            <person name="Mullet J.E."/>
        </authorList>
    </citation>
    <scope>NUCLEOTIDE SEQUENCE [LARGE SCALE GENOMIC DNA]</scope>
    <source>
        <strain evidence="3">cv. BTx623</strain>
    </source>
</reference>
<evidence type="ECO:0000256" key="1">
    <source>
        <dbReference type="SAM" id="Phobius"/>
    </source>
</evidence>
<evidence type="ECO:0000313" key="3">
    <source>
        <dbReference type="Proteomes" id="UP000000768"/>
    </source>
</evidence>
<keyword evidence="3" id="KW-1185">Reference proteome</keyword>
<proteinExistence type="predicted"/>
<dbReference type="EMBL" id="CM000762">
    <property type="protein sequence ID" value="OQU86297.1"/>
    <property type="molecule type" value="Genomic_DNA"/>
</dbReference>
<feature type="transmembrane region" description="Helical" evidence="1">
    <location>
        <begin position="224"/>
        <end position="244"/>
    </location>
</feature>
<gene>
    <name evidence="2" type="ORF">SORBI_3003G068150</name>
</gene>
<evidence type="ECO:0000313" key="2">
    <source>
        <dbReference type="EMBL" id="OQU86297.1"/>
    </source>
</evidence>